<dbReference type="InterPro" id="IPR035979">
    <property type="entry name" value="RBD_domain_sf"/>
</dbReference>
<dbReference type="AlphaFoldDB" id="A0A6V7QRN5"/>
<name>A0A6V7QRN5_ANACO</name>
<dbReference type="GO" id="GO:0003723">
    <property type="term" value="F:RNA binding"/>
    <property type="evidence" value="ECO:0007669"/>
    <property type="project" value="UniProtKB-UniRule"/>
</dbReference>
<feature type="compositionally biased region" description="Acidic residues" evidence="3">
    <location>
        <begin position="91"/>
        <end position="100"/>
    </location>
</feature>
<organism evidence="5">
    <name type="scientific">Ananas comosus var. bracteatus</name>
    <name type="common">red pineapple</name>
    <dbReference type="NCBI Taxonomy" id="296719"/>
    <lineage>
        <taxon>Eukaryota</taxon>
        <taxon>Viridiplantae</taxon>
        <taxon>Streptophyta</taxon>
        <taxon>Embryophyta</taxon>
        <taxon>Tracheophyta</taxon>
        <taxon>Spermatophyta</taxon>
        <taxon>Magnoliopsida</taxon>
        <taxon>Liliopsida</taxon>
        <taxon>Poales</taxon>
        <taxon>Bromeliaceae</taxon>
        <taxon>Bromelioideae</taxon>
        <taxon>Ananas</taxon>
    </lineage>
</organism>
<accession>A0A6V7QRN5</accession>
<evidence type="ECO:0000313" key="5">
    <source>
        <dbReference type="EMBL" id="CAD1845425.1"/>
    </source>
</evidence>
<gene>
    <name evidence="5" type="ORF">CB5_LOCUS28636</name>
</gene>
<dbReference type="SMART" id="SM00360">
    <property type="entry name" value="RRM"/>
    <property type="match status" value="2"/>
</dbReference>
<evidence type="ECO:0000256" key="2">
    <source>
        <dbReference type="PROSITE-ProRule" id="PRU00176"/>
    </source>
</evidence>
<keyword evidence="1 2" id="KW-0694">RNA-binding</keyword>
<sequence length="385" mass="42556">MPRTTAKAADSKPTEPEKPPEIAESVRREQVHHDENKDLMEEEEVEYEEVEEEVEVEEEEEAEEEEAAQEENVAADGKGHAGDDNMKDAHEGEDEDDSDEQAELLALPHGSEVFIGGISKASEEDVKRFCQSVGKSPRLMTNMYSSEKKAYAFVTFRTKELATKAVEELNNNELKGRKVKCSTSHAKNKLFIGNVPCRWSEGDMRRAVEKVGPGVIKVNLKEVRNSSYNCGFAFVEYYNHACAEYSRKKMSTPEFKLDSNAPIVGWAEPKCGVLGQVLDCSIARPSAEKKDKAVDNYKGVGLLPLPSYSPFGYGVMPGAYGAIPVAYPVICGRRTPGLMVPSMLPDGQLVRGEDIGPTEYSGKIVCFPIPSLLCPLKHVQPDEDM</sequence>
<dbReference type="EMBL" id="CAJEUB010000002">
    <property type="protein sequence ID" value="CAD1845425.1"/>
    <property type="molecule type" value="Genomic_DNA"/>
</dbReference>
<proteinExistence type="predicted"/>
<feature type="domain" description="RRM" evidence="4">
    <location>
        <begin position="188"/>
        <end position="269"/>
    </location>
</feature>
<evidence type="ECO:0000259" key="4">
    <source>
        <dbReference type="PROSITE" id="PS50102"/>
    </source>
</evidence>
<dbReference type="InterPro" id="IPR012677">
    <property type="entry name" value="Nucleotide-bd_a/b_plait_sf"/>
</dbReference>
<dbReference type="Pfam" id="PF00076">
    <property type="entry name" value="RRM_1"/>
    <property type="match status" value="2"/>
</dbReference>
<feature type="region of interest" description="Disordered" evidence="3">
    <location>
        <begin position="1"/>
        <end position="100"/>
    </location>
</feature>
<feature type="compositionally biased region" description="Acidic residues" evidence="3">
    <location>
        <begin position="40"/>
        <end position="69"/>
    </location>
</feature>
<dbReference type="InterPro" id="IPR000504">
    <property type="entry name" value="RRM_dom"/>
</dbReference>
<dbReference type="PANTHER" id="PTHR21245">
    <property type="entry name" value="HETEROGENEOUS NUCLEAR RIBONUCLEOPROTEIN"/>
    <property type="match status" value="1"/>
</dbReference>
<feature type="compositionally biased region" description="Basic and acidic residues" evidence="3">
    <location>
        <begin position="77"/>
        <end position="90"/>
    </location>
</feature>
<dbReference type="PROSITE" id="PS50102">
    <property type="entry name" value="RRM"/>
    <property type="match status" value="2"/>
</dbReference>
<feature type="compositionally biased region" description="Basic and acidic residues" evidence="3">
    <location>
        <begin position="9"/>
        <end position="39"/>
    </location>
</feature>
<feature type="domain" description="RRM" evidence="4">
    <location>
        <begin position="111"/>
        <end position="186"/>
    </location>
</feature>
<protein>
    <recommendedName>
        <fullName evidence="4">RRM domain-containing protein</fullName>
    </recommendedName>
</protein>
<dbReference type="CDD" id="cd00590">
    <property type="entry name" value="RRM_SF"/>
    <property type="match status" value="1"/>
</dbReference>
<dbReference type="Gene3D" id="3.30.70.330">
    <property type="match status" value="2"/>
</dbReference>
<evidence type="ECO:0000256" key="3">
    <source>
        <dbReference type="SAM" id="MobiDB-lite"/>
    </source>
</evidence>
<evidence type="ECO:0000256" key="1">
    <source>
        <dbReference type="ARBA" id="ARBA00022884"/>
    </source>
</evidence>
<reference evidence="5" key="1">
    <citation type="submission" date="2020-07" db="EMBL/GenBank/DDBJ databases">
        <authorList>
            <person name="Lin J."/>
        </authorList>
    </citation>
    <scope>NUCLEOTIDE SEQUENCE</scope>
</reference>
<dbReference type="SUPFAM" id="SSF54928">
    <property type="entry name" value="RNA-binding domain, RBD"/>
    <property type="match status" value="1"/>
</dbReference>